<dbReference type="InterPro" id="IPR031493">
    <property type="entry name" value="Zinc_ribbon_15"/>
</dbReference>
<comment type="caution">
    <text evidence="3">The sequence shown here is derived from an EMBL/GenBank/DDBJ whole genome shotgun (WGS) entry which is preliminary data.</text>
</comment>
<sequence precursor="true">MIFIGTTNLTRTRDRGQFYCPNCRCDQPYCLRSRRPFLTVYFIPTVPIGDAQRYIQCDECGQRWDQSVMHFRTPGQPTIDRESFEYQAFHAAILVVLIDETIDEVEIAVLHDIAIRLSGEPVDRETLGRWCSIAQENRISAVNYAWTLSRRWDTQQRAEALGVMFLAATAHGEMNTLQSDTLARMRDIFDFSDDQYRRAIESAFQ</sequence>
<dbReference type="Pfam" id="PF05099">
    <property type="entry name" value="TerB"/>
    <property type="match status" value="1"/>
</dbReference>
<dbReference type="CDD" id="cd07177">
    <property type="entry name" value="terB_like"/>
    <property type="match status" value="1"/>
</dbReference>
<evidence type="ECO:0000259" key="2">
    <source>
        <dbReference type="Pfam" id="PF17032"/>
    </source>
</evidence>
<organism evidence="3 4">
    <name type="scientific">Stieleria varia</name>
    <dbReference type="NCBI Taxonomy" id="2528005"/>
    <lineage>
        <taxon>Bacteria</taxon>
        <taxon>Pseudomonadati</taxon>
        <taxon>Planctomycetota</taxon>
        <taxon>Planctomycetia</taxon>
        <taxon>Pirellulales</taxon>
        <taxon>Pirellulaceae</taxon>
        <taxon>Stieleria</taxon>
    </lineage>
</organism>
<dbReference type="Proteomes" id="UP000320176">
    <property type="component" value="Unassembled WGS sequence"/>
</dbReference>
<accession>A0A5C5ZYM7</accession>
<evidence type="ECO:0000313" key="4">
    <source>
        <dbReference type="Proteomes" id="UP000320176"/>
    </source>
</evidence>
<dbReference type="RefSeq" id="WP_146523314.1">
    <property type="nucleotide sequence ID" value="NZ_CP151726.1"/>
</dbReference>
<dbReference type="OrthoDB" id="1261251at2"/>
<feature type="domain" description="Co-chaperone DjlA N-terminal" evidence="1">
    <location>
        <begin position="92"/>
        <end position="199"/>
    </location>
</feature>
<dbReference type="SUPFAM" id="SSF158682">
    <property type="entry name" value="TerB-like"/>
    <property type="match status" value="1"/>
</dbReference>
<gene>
    <name evidence="3" type="ORF">Pla52n_64080</name>
</gene>
<evidence type="ECO:0000313" key="3">
    <source>
        <dbReference type="EMBL" id="TWT92111.1"/>
    </source>
</evidence>
<dbReference type="InterPro" id="IPR007791">
    <property type="entry name" value="DjlA_N"/>
</dbReference>
<protein>
    <submittedName>
        <fullName evidence="3">Tellurite resistance protein TerB</fullName>
    </submittedName>
</protein>
<proteinExistence type="predicted"/>
<dbReference type="AlphaFoldDB" id="A0A5C5ZYM7"/>
<dbReference type="InterPro" id="IPR029024">
    <property type="entry name" value="TerB-like"/>
</dbReference>
<evidence type="ECO:0000259" key="1">
    <source>
        <dbReference type="Pfam" id="PF05099"/>
    </source>
</evidence>
<keyword evidence="4" id="KW-1185">Reference proteome</keyword>
<name>A0A5C5ZYM7_9BACT</name>
<dbReference type="Pfam" id="PF17032">
    <property type="entry name" value="Zn_ribbon_15"/>
    <property type="match status" value="1"/>
</dbReference>
<feature type="domain" description="Zinc-ribbon 15" evidence="2">
    <location>
        <begin position="19"/>
        <end position="66"/>
    </location>
</feature>
<dbReference type="EMBL" id="SJPN01000012">
    <property type="protein sequence ID" value="TWT92111.1"/>
    <property type="molecule type" value="Genomic_DNA"/>
</dbReference>
<reference evidence="3 4" key="1">
    <citation type="submission" date="2019-02" db="EMBL/GenBank/DDBJ databases">
        <title>Deep-cultivation of Planctomycetes and their phenomic and genomic characterization uncovers novel biology.</title>
        <authorList>
            <person name="Wiegand S."/>
            <person name="Jogler M."/>
            <person name="Boedeker C."/>
            <person name="Pinto D."/>
            <person name="Vollmers J."/>
            <person name="Rivas-Marin E."/>
            <person name="Kohn T."/>
            <person name="Peeters S.H."/>
            <person name="Heuer A."/>
            <person name="Rast P."/>
            <person name="Oberbeckmann S."/>
            <person name="Bunk B."/>
            <person name="Jeske O."/>
            <person name="Meyerdierks A."/>
            <person name="Storesund J.E."/>
            <person name="Kallscheuer N."/>
            <person name="Luecker S."/>
            <person name="Lage O.M."/>
            <person name="Pohl T."/>
            <person name="Merkel B.J."/>
            <person name="Hornburger P."/>
            <person name="Mueller R.-W."/>
            <person name="Bruemmer F."/>
            <person name="Labrenz M."/>
            <person name="Spormann A.M."/>
            <person name="Op Den Camp H."/>
            <person name="Overmann J."/>
            <person name="Amann R."/>
            <person name="Jetten M.S.M."/>
            <person name="Mascher T."/>
            <person name="Medema M.H."/>
            <person name="Devos D.P."/>
            <person name="Kaster A.-K."/>
            <person name="Ovreas L."/>
            <person name="Rohde M."/>
            <person name="Galperin M.Y."/>
            <person name="Jogler C."/>
        </authorList>
    </citation>
    <scope>NUCLEOTIDE SEQUENCE [LARGE SCALE GENOMIC DNA]</scope>
    <source>
        <strain evidence="3 4">Pla52n</strain>
    </source>
</reference>